<protein>
    <submittedName>
        <fullName evidence="1">Uncharacterized protein</fullName>
    </submittedName>
</protein>
<evidence type="ECO:0000313" key="2">
    <source>
        <dbReference type="Proteomes" id="UP000299102"/>
    </source>
</evidence>
<comment type="caution">
    <text evidence="1">The sequence shown here is derived from an EMBL/GenBank/DDBJ whole genome shotgun (WGS) entry which is preliminary data.</text>
</comment>
<evidence type="ECO:0000313" key="1">
    <source>
        <dbReference type="EMBL" id="GBP41923.1"/>
    </source>
</evidence>
<organism evidence="1 2">
    <name type="scientific">Eumeta variegata</name>
    <name type="common">Bagworm moth</name>
    <name type="synonym">Eumeta japonica</name>
    <dbReference type="NCBI Taxonomy" id="151549"/>
    <lineage>
        <taxon>Eukaryota</taxon>
        <taxon>Metazoa</taxon>
        <taxon>Ecdysozoa</taxon>
        <taxon>Arthropoda</taxon>
        <taxon>Hexapoda</taxon>
        <taxon>Insecta</taxon>
        <taxon>Pterygota</taxon>
        <taxon>Neoptera</taxon>
        <taxon>Endopterygota</taxon>
        <taxon>Lepidoptera</taxon>
        <taxon>Glossata</taxon>
        <taxon>Ditrysia</taxon>
        <taxon>Tineoidea</taxon>
        <taxon>Psychidae</taxon>
        <taxon>Oiketicinae</taxon>
        <taxon>Eumeta</taxon>
    </lineage>
</organism>
<dbReference type="Proteomes" id="UP000299102">
    <property type="component" value="Unassembled WGS sequence"/>
</dbReference>
<dbReference type="AlphaFoldDB" id="A0A4C1VT92"/>
<keyword evidence="2" id="KW-1185">Reference proteome</keyword>
<dbReference type="EMBL" id="BGZK01000408">
    <property type="protein sequence ID" value="GBP41923.1"/>
    <property type="molecule type" value="Genomic_DNA"/>
</dbReference>
<name>A0A4C1VT92_EUMVA</name>
<gene>
    <name evidence="1" type="ORF">EVAR_31686_1</name>
</gene>
<accession>A0A4C1VT92</accession>
<sequence>MLATKLRWRHHYAEMAAVSDEGIIAFGLLHADINCSEDSITEIPRGTNLGPFTLARSGFGAVYDLRLRYVHSVGNRQFNLFFGIRG</sequence>
<reference evidence="1 2" key="1">
    <citation type="journal article" date="2019" name="Commun. Biol.">
        <title>The bagworm genome reveals a unique fibroin gene that provides high tensile strength.</title>
        <authorList>
            <person name="Kono N."/>
            <person name="Nakamura H."/>
            <person name="Ohtoshi R."/>
            <person name="Tomita M."/>
            <person name="Numata K."/>
            <person name="Arakawa K."/>
        </authorList>
    </citation>
    <scope>NUCLEOTIDE SEQUENCE [LARGE SCALE GENOMIC DNA]</scope>
</reference>
<proteinExistence type="predicted"/>